<organism evidence="11 12">
    <name type="scientific">Pseudoscardovia radai</name>
    <dbReference type="NCBI Taxonomy" id="987066"/>
    <lineage>
        <taxon>Bacteria</taxon>
        <taxon>Bacillati</taxon>
        <taxon>Actinomycetota</taxon>
        <taxon>Actinomycetes</taxon>
        <taxon>Bifidobacteriales</taxon>
        <taxon>Bifidobacteriaceae</taxon>
        <taxon>Pseudoscardovia</taxon>
    </lineage>
</organism>
<comment type="catalytic activity">
    <reaction evidence="8 9">
        <text>a 6-O-methyl-2'-deoxyguanosine in DNA + L-cysteinyl-[protein] = S-methyl-L-cysteinyl-[protein] + a 2'-deoxyguanosine in DNA</text>
        <dbReference type="Rhea" id="RHEA:24000"/>
        <dbReference type="Rhea" id="RHEA-COMP:10131"/>
        <dbReference type="Rhea" id="RHEA-COMP:10132"/>
        <dbReference type="Rhea" id="RHEA-COMP:11367"/>
        <dbReference type="Rhea" id="RHEA-COMP:11368"/>
        <dbReference type="ChEBI" id="CHEBI:29950"/>
        <dbReference type="ChEBI" id="CHEBI:82612"/>
        <dbReference type="ChEBI" id="CHEBI:85445"/>
        <dbReference type="ChEBI" id="CHEBI:85448"/>
        <dbReference type="EC" id="2.1.1.63"/>
    </reaction>
</comment>
<dbReference type="SUPFAM" id="SSF46767">
    <property type="entry name" value="Methylated DNA-protein cysteine methyltransferase, C-terminal domain"/>
    <property type="match status" value="1"/>
</dbReference>
<dbReference type="RefSeq" id="WP_245834904.1">
    <property type="nucleotide sequence ID" value="NZ_JBKZBO010000013.1"/>
</dbReference>
<comment type="catalytic activity">
    <reaction evidence="1 9">
        <text>a 4-O-methyl-thymidine in DNA + L-cysteinyl-[protein] = a thymidine in DNA + S-methyl-L-cysteinyl-[protein]</text>
        <dbReference type="Rhea" id="RHEA:53428"/>
        <dbReference type="Rhea" id="RHEA-COMP:10131"/>
        <dbReference type="Rhea" id="RHEA-COMP:10132"/>
        <dbReference type="Rhea" id="RHEA-COMP:13555"/>
        <dbReference type="Rhea" id="RHEA-COMP:13556"/>
        <dbReference type="ChEBI" id="CHEBI:29950"/>
        <dbReference type="ChEBI" id="CHEBI:82612"/>
        <dbReference type="ChEBI" id="CHEBI:137386"/>
        <dbReference type="ChEBI" id="CHEBI:137387"/>
        <dbReference type="EC" id="2.1.1.63"/>
    </reaction>
</comment>
<dbReference type="NCBIfam" id="TIGR00589">
    <property type="entry name" value="ogt"/>
    <property type="match status" value="1"/>
</dbReference>
<comment type="caution">
    <text evidence="11">The sequence shown here is derived from an EMBL/GenBank/DDBJ whole genome shotgun (WGS) entry which is preliminary data.</text>
</comment>
<evidence type="ECO:0000256" key="5">
    <source>
        <dbReference type="ARBA" id="ARBA00022679"/>
    </source>
</evidence>
<keyword evidence="3 9" id="KW-0963">Cytoplasm</keyword>
<dbReference type="Gene3D" id="1.10.10.10">
    <property type="entry name" value="Winged helix-like DNA-binding domain superfamily/Winged helix DNA-binding domain"/>
    <property type="match status" value="1"/>
</dbReference>
<reference evidence="11 12" key="1">
    <citation type="journal article" date="2017" name="BMC Genomics">
        <title>Comparative genomic and phylogenomic analyses of the Bifidobacteriaceae family.</title>
        <authorList>
            <person name="Lugli G.A."/>
            <person name="Milani C."/>
            <person name="Turroni F."/>
            <person name="Duranti S."/>
            <person name="Mancabelli L."/>
            <person name="Mangifesta M."/>
            <person name="Ferrario C."/>
            <person name="Modesto M."/>
            <person name="Mattarelli P."/>
            <person name="Jiri K."/>
            <person name="van Sinderen D."/>
            <person name="Ventura M."/>
        </authorList>
    </citation>
    <scope>NUCLEOTIDE SEQUENCE [LARGE SCALE GENOMIC DNA]</scope>
    <source>
        <strain evidence="11 12">DSM 24742</strain>
    </source>
</reference>
<keyword evidence="12" id="KW-1185">Reference proteome</keyword>
<evidence type="ECO:0000256" key="9">
    <source>
        <dbReference type="HAMAP-Rule" id="MF_00772"/>
    </source>
</evidence>
<evidence type="ECO:0000256" key="2">
    <source>
        <dbReference type="ARBA" id="ARBA00008711"/>
    </source>
</evidence>
<dbReference type="InterPro" id="IPR036217">
    <property type="entry name" value="MethylDNA_cys_MeTrfase_DNAb"/>
</dbReference>
<name>A0A261EXH4_9BIFI</name>
<evidence type="ECO:0000256" key="7">
    <source>
        <dbReference type="ARBA" id="ARBA00023204"/>
    </source>
</evidence>
<dbReference type="GO" id="GO:0006307">
    <property type="term" value="P:DNA alkylation repair"/>
    <property type="evidence" value="ECO:0007669"/>
    <property type="project" value="UniProtKB-UniRule"/>
</dbReference>
<proteinExistence type="inferred from homology"/>
<evidence type="ECO:0000313" key="11">
    <source>
        <dbReference type="EMBL" id="OZG51579.1"/>
    </source>
</evidence>
<dbReference type="SUPFAM" id="SSF53155">
    <property type="entry name" value="Methylated DNA-protein cysteine methyltransferase domain"/>
    <property type="match status" value="1"/>
</dbReference>
<dbReference type="GO" id="GO:0032259">
    <property type="term" value="P:methylation"/>
    <property type="evidence" value="ECO:0007669"/>
    <property type="project" value="UniProtKB-KW"/>
</dbReference>
<keyword evidence="6 9" id="KW-0227">DNA damage</keyword>
<feature type="domain" description="Methylated-DNA-[protein]-cysteine S-methyltransferase DNA binding" evidence="10">
    <location>
        <begin position="101"/>
        <end position="185"/>
    </location>
</feature>
<dbReference type="CDD" id="cd06445">
    <property type="entry name" value="ATase"/>
    <property type="match status" value="1"/>
</dbReference>
<evidence type="ECO:0000256" key="4">
    <source>
        <dbReference type="ARBA" id="ARBA00022603"/>
    </source>
</evidence>
<evidence type="ECO:0000313" key="12">
    <source>
        <dbReference type="Proteomes" id="UP000216725"/>
    </source>
</evidence>
<accession>A0A261EXH4</accession>
<dbReference type="EC" id="2.1.1.63" evidence="9"/>
<protein>
    <recommendedName>
        <fullName evidence="9">Methylated-DNA--protein-cysteine methyltransferase</fullName>
        <ecNumber evidence="9">2.1.1.63</ecNumber>
    </recommendedName>
    <alternativeName>
        <fullName evidence="9">6-O-methylguanine-DNA methyltransferase</fullName>
        <shortName evidence="9">MGMT</shortName>
    </alternativeName>
    <alternativeName>
        <fullName evidence="9">O-6-methylguanine-DNA-alkyltransferase</fullName>
    </alternativeName>
</protein>
<dbReference type="InterPro" id="IPR001497">
    <property type="entry name" value="MethylDNA_cys_MeTrfase_AS"/>
</dbReference>
<evidence type="ECO:0000256" key="3">
    <source>
        <dbReference type="ARBA" id="ARBA00022490"/>
    </source>
</evidence>
<dbReference type="PANTHER" id="PTHR10815">
    <property type="entry name" value="METHYLATED-DNA--PROTEIN-CYSTEINE METHYLTRANSFERASE"/>
    <property type="match status" value="1"/>
</dbReference>
<dbReference type="EMBL" id="MWWR01000007">
    <property type="protein sequence ID" value="OZG51579.1"/>
    <property type="molecule type" value="Genomic_DNA"/>
</dbReference>
<comment type="miscellaneous">
    <text evidence="9">This enzyme catalyzes only one turnover and therefore is not strictly catalytic. According to one definition, an enzyme is a biocatalyst that acts repeatedly and over many reaction cycles.</text>
</comment>
<dbReference type="PANTHER" id="PTHR10815:SF5">
    <property type="entry name" value="METHYLATED-DNA--PROTEIN-CYSTEINE METHYLTRANSFERASE"/>
    <property type="match status" value="1"/>
</dbReference>
<evidence type="ECO:0000259" key="10">
    <source>
        <dbReference type="Pfam" id="PF01035"/>
    </source>
</evidence>
<dbReference type="HAMAP" id="MF_00772">
    <property type="entry name" value="OGT"/>
    <property type="match status" value="1"/>
</dbReference>
<keyword evidence="7 9" id="KW-0234">DNA repair</keyword>
<comment type="function">
    <text evidence="9">Involved in the cellular defense against the biological effects of O6-methylguanine (O6-MeG) and O4-methylthymine (O4-MeT) in DNA. Repairs the methylated nucleobase in DNA by stoichiometrically transferring the methyl group to a cysteine residue in the enzyme. This is a suicide reaction: the enzyme is irreversibly inactivated.</text>
</comment>
<dbReference type="GO" id="GO:0005737">
    <property type="term" value="C:cytoplasm"/>
    <property type="evidence" value="ECO:0007669"/>
    <property type="project" value="UniProtKB-SubCell"/>
</dbReference>
<evidence type="ECO:0000256" key="1">
    <source>
        <dbReference type="ARBA" id="ARBA00001286"/>
    </source>
</evidence>
<comment type="similarity">
    <text evidence="2 9">Belongs to the MGMT family.</text>
</comment>
<dbReference type="GO" id="GO:0003908">
    <property type="term" value="F:methylated-DNA-[protein]-cysteine S-methyltransferase activity"/>
    <property type="evidence" value="ECO:0007669"/>
    <property type="project" value="UniProtKB-UniRule"/>
</dbReference>
<dbReference type="PROSITE" id="PS00374">
    <property type="entry name" value="MGMT"/>
    <property type="match status" value="1"/>
</dbReference>
<dbReference type="InterPro" id="IPR023546">
    <property type="entry name" value="MGMT"/>
</dbReference>
<dbReference type="InterPro" id="IPR036631">
    <property type="entry name" value="MGMT_N_sf"/>
</dbReference>
<keyword evidence="5 9" id="KW-0808">Transferase</keyword>
<dbReference type="InterPro" id="IPR014048">
    <property type="entry name" value="MethylDNA_cys_MeTrfase_DNA-bd"/>
</dbReference>
<dbReference type="Proteomes" id="UP000216725">
    <property type="component" value="Unassembled WGS sequence"/>
</dbReference>
<keyword evidence="4 9" id="KW-0489">Methyltransferase</keyword>
<dbReference type="InterPro" id="IPR036388">
    <property type="entry name" value="WH-like_DNA-bd_sf"/>
</dbReference>
<evidence type="ECO:0000256" key="6">
    <source>
        <dbReference type="ARBA" id="ARBA00022763"/>
    </source>
</evidence>
<dbReference type="FunFam" id="1.10.10.10:FF:000214">
    <property type="entry name" value="Methylated-DNA--protein-cysteine methyltransferase"/>
    <property type="match status" value="1"/>
</dbReference>
<comment type="subcellular location">
    <subcellularLocation>
        <location evidence="9">Cytoplasm</location>
    </subcellularLocation>
</comment>
<gene>
    <name evidence="11" type="ORF">PSRA_0976</name>
</gene>
<dbReference type="Pfam" id="PF01035">
    <property type="entry name" value="DNA_binding_1"/>
    <property type="match status" value="1"/>
</dbReference>
<dbReference type="Gene3D" id="3.30.160.70">
    <property type="entry name" value="Methylated DNA-protein cysteine methyltransferase domain"/>
    <property type="match status" value="1"/>
</dbReference>
<evidence type="ECO:0000256" key="8">
    <source>
        <dbReference type="ARBA" id="ARBA00049348"/>
    </source>
</evidence>
<dbReference type="AlphaFoldDB" id="A0A261EXH4"/>
<sequence>MTERTETCAGCVYDSPAGRMILRTSTKGLAQARFAQTTGAALAGEAAGFSQMRSAQVGPADTGRVPEKARYMLDEARRWLDAYFTGADPGAVPPLDLAGTNFQRLVWSALLEVPYGTTSTYRELARRVGERRGTPTSARAVGGAAGRNPVLVIVPCHRIVGADGSLTGYAAGLDRKRRLLALEGVVL</sequence>
<feature type="active site" description="Nucleophile; methyl group acceptor" evidence="9">
    <location>
        <position position="156"/>
    </location>
</feature>